<feature type="region of interest" description="Disordered" evidence="1">
    <location>
        <begin position="62"/>
        <end position="138"/>
    </location>
</feature>
<feature type="compositionally biased region" description="Polar residues" evidence="1">
    <location>
        <begin position="63"/>
        <end position="72"/>
    </location>
</feature>
<organism evidence="3 4">
    <name type="scientific">Amycolatopsis heterodermiae</name>
    <dbReference type="NCBI Taxonomy" id="3110235"/>
    <lineage>
        <taxon>Bacteria</taxon>
        <taxon>Bacillati</taxon>
        <taxon>Actinomycetota</taxon>
        <taxon>Actinomycetes</taxon>
        <taxon>Pseudonocardiales</taxon>
        <taxon>Pseudonocardiaceae</taxon>
        <taxon>Amycolatopsis</taxon>
    </lineage>
</organism>
<feature type="compositionally biased region" description="Polar residues" evidence="1">
    <location>
        <begin position="85"/>
        <end position="117"/>
    </location>
</feature>
<evidence type="ECO:0000313" key="4">
    <source>
        <dbReference type="Proteomes" id="UP001304298"/>
    </source>
</evidence>
<evidence type="ECO:0000313" key="3">
    <source>
        <dbReference type="EMBL" id="MEA5366461.1"/>
    </source>
</evidence>
<feature type="transmembrane region" description="Helical" evidence="2">
    <location>
        <begin position="37"/>
        <end position="58"/>
    </location>
</feature>
<dbReference type="Proteomes" id="UP001304298">
    <property type="component" value="Unassembled WGS sequence"/>
</dbReference>
<comment type="caution">
    <text evidence="3">The sequence shown here is derived from an EMBL/GenBank/DDBJ whole genome shotgun (WGS) entry which is preliminary data.</text>
</comment>
<accession>A0ABU5RJJ1</accession>
<evidence type="ECO:0000256" key="1">
    <source>
        <dbReference type="SAM" id="MobiDB-lite"/>
    </source>
</evidence>
<sequence>MRHTRWKALLLVLLTVAFVGLGVLFYTAIDVGRASQYAGISSFLVSVLTAIMSAILFFKTVASPKQSGSSTEAYDRADAPDDLPRSTSHGGSKSTTIHISDCTSVQTGKKSVANINQLVEPREATPSKRSSRLGHPPR</sequence>
<gene>
    <name evidence="3" type="ORF">VA596_43505</name>
</gene>
<evidence type="ECO:0000256" key="2">
    <source>
        <dbReference type="SAM" id="Phobius"/>
    </source>
</evidence>
<keyword evidence="2" id="KW-0472">Membrane</keyword>
<keyword evidence="2" id="KW-0812">Transmembrane</keyword>
<protein>
    <submittedName>
        <fullName evidence="3">Uncharacterized protein</fullName>
    </submittedName>
</protein>
<dbReference type="RefSeq" id="WP_323335704.1">
    <property type="nucleotide sequence ID" value="NZ_JAYFSI010000015.1"/>
</dbReference>
<dbReference type="EMBL" id="JAYFSI010000015">
    <property type="protein sequence ID" value="MEA5366461.1"/>
    <property type="molecule type" value="Genomic_DNA"/>
</dbReference>
<keyword evidence="2" id="KW-1133">Transmembrane helix</keyword>
<proteinExistence type="predicted"/>
<feature type="compositionally biased region" description="Basic and acidic residues" evidence="1">
    <location>
        <begin position="73"/>
        <end position="84"/>
    </location>
</feature>
<feature type="compositionally biased region" description="Basic residues" evidence="1">
    <location>
        <begin position="129"/>
        <end position="138"/>
    </location>
</feature>
<reference evidence="3 4" key="1">
    <citation type="submission" date="2023-12" db="EMBL/GenBank/DDBJ databases">
        <title>Amycolatopsis sp. V23-08.</title>
        <authorList>
            <person name="Somphong A."/>
        </authorList>
    </citation>
    <scope>NUCLEOTIDE SEQUENCE [LARGE SCALE GENOMIC DNA]</scope>
    <source>
        <strain evidence="3 4">V23-08</strain>
    </source>
</reference>
<name>A0ABU5RJJ1_9PSEU</name>
<keyword evidence="4" id="KW-1185">Reference proteome</keyword>